<evidence type="ECO:0000313" key="1">
    <source>
        <dbReference type="EMBL" id="AOW07201.1"/>
    </source>
</evidence>
<protein>
    <submittedName>
        <fullName evidence="1">Uncharacterized protein</fullName>
    </submittedName>
</protein>
<sequence>MGRGRNSRAAEMVGKRMYLWCDSSRRGNDWGIGVILVFCRLVRTTICFCVSCLRGGTKGGKQRCLGKAQNRQESQKILGLQKNTNADLRRQPRSMRYAAGRVVTFPVPTTAWFPGQCDRGKTEKE</sequence>
<reference evidence="2 4" key="2">
    <citation type="submission" date="2018-07" db="EMBL/GenBank/DDBJ databases">
        <title>Draft Genome Assemblies for Five Robust Yarrowia lipolytica Strains Exhibiting High Lipid Production and Pentose Sugar Utilization and Sugar Alcohol Secretion from Undetoxified Lignocellulosic Biomass Hydrolysates.</title>
        <authorList>
            <consortium name="DOE Joint Genome Institute"/>
            <person name="Walker C."/>
            <person name="Ryu S."/>
            <person name="Na H."/>
            <person name="Zane M."/>
            <person name="LaButti K."/>
            <person name="Lipzen A."/>
            <person name="Haridas S."/>
            <person name="Barry K."/>
            <person name="Grigoriev I.V."/>
            <person name="Quarterman J."/>
            <person name="Slininger P."/>
            <person name="Dien B."/>
            <person name="Trinh C.T."/>
        </authorList>
    </citation>
    <scope>NUCLEOTIDE SEQUENCE [LARGE SCALE GENOMIC DNA]</scope>
    <source>
        <strain evidence="2 4">YB392</strain>
    </source>
</reference>
<organism evidence="1 3">
    <name type="scientific">Yarrowia lipolytica</name>
    <name type="common">Candida lipolytica</name>
    <dbReference type="NCBI Taxonomy" id="4952"/>
    <lineage>
        <taxon>Eukaryota</taxon>
        <taxon>Fungi</taxon>
        <taxon>Dikarya</taxon>
        <taxon>Ascomycota</taxon>
        <taxon>Saccharomycotina</taxon>
        <taxon>Dipodascomycetes</taxon>
        <taxon>Dipodascales</taxon>
        <taxon>Dipodascales incertae sedis</taxon>
        <taxon>Yarrowia</taxon>
    </lineage>
</organism>
<evidence type="ECO:0000313" key="3">
    <source>
        <dbReference type="Proteomes" id="UP000182444"/>
    </source>
</evidence>
<gene>
    <name evidence="2" type="ORF">B0I71DRAFT_137397</name>
    <name evidence="1" type="ORF">YALI1_F20047g</name>
</gene>
<name>A0A1H6PL60_YARLL</name>
<reference evidence="1 3" key="1">
    <citation type="journal article" date="2016" name="PLoS ONE">
        <title>Sequence Assembly of Yarrowia lipolytica Strain W29/CLIB89 Shows Transposable Element Diversity.</title>
        <authorList>
            <person name="Magnan C."/>
            <person name="Yu J."/>
            <person name="Chang I."/>
            <person name="Jahn E."/>
            <person name="Kanomata Y."/>
            <person name="Wu J."/>
            <person name="Zeller M."/>
            <person name="Oakes M."/>
            <person name="Baldi P."/>
            <person name="Sandmeyer S."/>
        </authorList>
    </citation>
    <scope>NUCLEOTIDE SEQUENCE [LARGE SCALE GENOMIC DNA]</scope>
    <source>
        <strain evidence="1">CLIB89</strain>
        <strain evidence="3">CLIB89(W29)</strain>
    </source>
</reference>
<dbReference type="AlphaFoldDB" id="A0A1H6PL60"/>
<proteinExistence type="predicted"/>
<dbReference type="VEuPathDB" id="FungiDB:YALI1_F20047g"/>
<dbReference type="EMBL" id="KZ859228">
    <property type="protein sequence ID" value="RDW22540.1"/>
    <property type="molecule type" value="Genomic_DNA"/>
</dbReference>
<dbReference type="Proteomes" id="UP000182444">
    <property type="component" value="Chromosome 1F"/>
</dbReference>
<evidence type="ECO:0000313" key="2">
    <source>
        <dbReference type="EMBL" id="RDW22540.1"/>
    </source>
</evidence>
<accession>A0A1H6PL60</accession>
<dbReference type="Proteomes" id="UP000256601">
    <property type="component" value="Unassembled WGS sequence"/>
</dbReference>
<dbReference type="EMBL" id="CP017558">
    <property type="protein sequence ID" value="AOW07201.1"/>
    <property type="molecule type" value="Genomic_DNA"/>
</dbReference>
<dbReference type="VEuPathDB" id="FungiDB:YALI0_F14993g"/>
<evidence type="ECO:0000313" key="4">
    <source>
        <dbReference type="Proteomes" id="UP000256601"/>
    </source>
</evidence>